<keyword evidence="6 9" id="KW-1133">Transmembrane helix</keyword>
<dbReference type="PRINTS" id="PR00173">
    <property type="entry name" value="EDTRNSPORT"/>
</dbReference>
<feature type="transmembrane region" description="Helical" evidence="9">
    <location>
        <begin position="69"/>
        <end position="88"/>
    </location>
</feature>
<evidence type="ECO:0000256" key="6">
    <source>
        <dbReference type="ARBA" id="ARBA00022989"/>
    </source>
</evidence>
<feature type="transmembrane region" description="Helical" evidence="9">
    <location>
        <begin position="208"/>
        <end position="228"/>
    </location>
</feature>
<keyword evidence="4 9" id="KW-0812">Transmembrane</keyword>
<evidence type="ECO:0000256" key="2">
    <source>
        <dbReference type="ARBA" id="ARBA00022448"/>
    </source>
</evidence>
<dbReference type="Gene3D" id="1.10.3860.10">
    <property type="entry name" value="Sodium:dicarboxylate symporter"/>
    <property type="match status" value="1"/>
</dbReference>
<sequence>MSSTAAPPGNTTPPPDETTPENPPPRRDRTHYLYIAVIVAVVLGATLGLVKPDWGVALKPLGTGFVDLIKMMISPVIFCTIVLGIGSIRSAAKVGKVGGLALGYFLVMSTFALAIGLVVGNLIHPGSGLDLEGTADAGKELAAEGEGGTVDFLLGIIPTTLVSSLTEGKVLQTLFVALLVGFALQAMGRSGEPVLRGVGYLQKLVFRVLAMIMWLAPIGAFGAIAAVVGETGWDALSALLQVMLGFYLTCAIFVFGILGLLLWTIARINILSLFRYLAREFLLILSTSSSESALPRLIAKMEHFGVSRPVVGITVPTGYSFNLDGTAIYLTMASLFIADALDQPLSIGEQIGLLLFMIIASKGAAGVTGAGLATLAAGLQSHKPALLDGVGLIVGIDRFMSEARALTNFAGNAVATVLVGVWTDGFDRERATEVLAGRSPFDEATMLDDDHGAPSAEPELVGAERRA</sequence>
<dbReference type="InterPro" id="IPR036458">
    <property type="entry name" value="Na:dicarbo_symporter_sf"/>
</dbReference>
<feature type="compositionally biased region" description="Pro residues" evidence="8">
    <location>
        <begin position="10"/>
        <end position="23"/>
    </location>
</feature>
<comment type="subcellular location">
    <subcellularLocation>
        <location evidence="1">Cell membrane</location>
        <topology evidence="1">Multi-pass membrane protein</topology>
    </subcellularLocation>
</comment>
<evidence type="ECO:0000256" key="3">
    <source>
        <dbReference type="ARBA" id="ARBA00022475"/>
    </source>
</evidence>
<dbReference type="GO" id="GO:0070778">
    <property type="term" value="P:L-aspartate transmembrane transport"/>
    <property type="evidence" value="ECO:0007669"/>
    <property type="project" value="TreeGrafter"/>
</dbReference>
<organism evidence="10 11">
    <name type="scientific">Cryptosporangium aurantiacum</name>
    <dbReference type="NCBI Taxonomy" id="134849"/>
    <lineage>
        <taxon>Bacteria</taxon>
        <taxon>Bacillati</taxon>
        <taxon>Actinomycetota</taxon>
        <taxon>Actinomycetes</taxon>
        <taxon>Cryptosporangiales</taxon>
        <taxon>Cryptosporangiaceae</taxon>
        <taxon>Cryptosporangium</taxon>
    </lineage>
</organism>
<feature type="transmembrane region" description="Helical" evidence="9">
    <location>
        <begin position="100"/>
        <end position="123"/>
    </location>
</feature>
<evidence type="ECO:0000256" key="1">
    <source>
        <dbReference type="ARBA" id="ARBA00004651"/>
    </source>
</evidence>
<keyword evidence="7 9" id="KW-0472">Membrane</keyword>
<dbReference type="GO" id="GO:0015138">
    <property type="term" value="F:fumarate transmembrane transporter activity"/>
    <property type="evidence" value="ECO:0007669"/>
    <property type="project" value="TreeGrafter"/>
</dbReference>
<feature type="transmembrane region" description="Helical" evidence="9">
    <location>
        <begin position="240"/>
        <end position="265"/>
    </location>
</feature>
<dbReference type="InterPro" id="IPR001991">
    <property type="entry name" value="Na-dicarboxylate_symporter"/>
</dbReference>
<keyword evidence="11" id="KW-1185">Reference proteome</keyword>
<keyword evidence="3" id="KW-1003">Cell membrane</keyword>
<name>A0A1M7RLG6_9ACTN</name>
<dbReference type="GO" id="GO:0015366">
    <property type="term" value="F:malate:proton symporter activity"/>
    <property type="evidence" value="ECO:0007669"/>
    <property type="project" value="TreeGrafter"/>
</dbReference>
<dbReference type="PANTHER" id="PTHR42865:SF1">
    <property type="entry name" value="AEROBIC C4-DICARBOXYLATE TRANSPORT PROTEIN"/>
    <property type="match status" value="1"/>
</dbReference>
<dbReference type="FunFam" id="1.10.3860.10:FF:000001">
    <property type="entry name" value="C4-dicarboxylate transport protein"/>
    <property type="match status" value="1"/>
</dbReference>
<feature type="transmembrane region" description="Helical" evidence="9">
    <location>
        <begin position="319"/>
        <end position="341"/>
    </location>
</feature>
<evidence type="ECO:0000313" key="10">
    <source>
        <dbReference type="EMBL" id="SHN47137.1"/>
    </source>
</evidence>
<gene>
    <name evidence="10" type="ORF">SAMN05443668_12093</name>
</gene>
<dbReference type="STRING" id="134849.SAMN05443668_12093"/>
<keyword evidence="2" id="KW-0813">Transport</keyword>
<feature type="region of interest" description="Disordered" evidence="8">
    <location>
        <begin position="443"/>
        <end position="467"/>
    </location>
</feature>
<dbReference type="OrthoDB" id="9766690at2"/>
<feature type="transmembrane region" description="Helical" evidence="9">
    <location>
        <begin position="353"/>
        <end position="379"/>
    </location>
</feature>
<dbReference type="PANTHER" id="PTHR42865">
    <property type="entry name" value="PROTON/GLUTAMATE-ASPARTATE SYMPORTER"/>
    <property type="match status" value="1"/>
</dbReference>
<evidence type="ECO:0000313" key="11">
    <source>
        <dbReference type="Proteomes" id="UP000184440"/>
    </source>
</evidence>
<dbReference type="SUPFAM" id="SSF118215">
    <property type="entry name" value="Proton glutamate symport protein"/>
    <property type="match status" value="1"/>
</dbReference>
<dbReference type="Proteomes" id="UP000184440">
    <property type="component" value="Unassembled WGS sequence"/>
</dbReference>
<dbReference type="AlphaFoldDB" id="A0A1M7RLG6"/>
<keyword evidence="5" id="KW-0769">Symport</keyword>
<evidence type="ECO:0000256" key="5">
    <source>
        <dbReference type="ARBA" id="ARBA00022847"/>
    </source>
</evidence>
<dbReference type="RefSeq" id="WP_084742222.1">
    <property type="nucleotide sequence ID" value="NZ_FRCS01000020.1"/>
</dbReference>
<evidence type="ECO:0000256" key="9">
    <source>
        <dbReference type="SAM" id="Phobius"/>
    </source>
</evidence>
<dbReference type="Pfam" id="PF00375">
    <property type="entry name" value="SDF"/>
    <property type="match status" value="1"/>
</dbReference>
<feature type="transmembrane region" description="Helical" evidence="9">
    <location>
        <begin position="170"/>
        <end position="187"/>
    </location>
</feature>
<dbReference type="EMBL" id="FRCS01000020">
    <property type="protein sequence ID" value="SHN47137.1"/>
    <property type="molecule type" value="Genomic_DNA"/>
</dbReference>
<dbReference type="GO" id="GO:0005886">
    <property type="term" value="C:plasma membrane"/>
    <property type="evidence" value="ECO:0007669"/>
    <property type="project" value="UniProtKB-SubCell"/>
</dbReference>
<evidence type="ECO:0000256" key="8">
    <source>
        <dbReference type="SAM" id="MobiDB-lite"/>
    </source>
</evidence>
<evidence type="ECO:0000256" key="4">
    <source>
        <dbReference type="ARBA" id="ARBA00022692"/>
    </source>
</evidence>
<proteinExistence type="predicted"/>
<feature type="transmembrane region" description="Helical" evidence="9">
    <location>
        <begin position="32"/>
        <end position="49"/>
    </location>
</feature>
<reference evidence="10 11" key="1">
    <citation type="submission" date="2016-11" db="EMBL/GenBank/DDBJ databases">
        <authorList>
            <person name="Jaros S."/>
            <person name="Januszkiewicz K."/>
            <person name="Wedrychowicz H."/>
        </authorList>
    </citation>
    <scope>NUCLEOTIDE SEQUENCE [LARGE SCALE GENOMIC DNA]</scope>
    <source>
        <strain evidence="10 11">DSM 46144</strain>
    </source>
</reference>
<dbReference type="GO" id="GO:0015141">
    <property type="term" value="F:succinate transmembrane transporter activity"/>
    <property type="evidence" value="ECO:0007669"/>
    <property type="project" value="TreeGrafter"/>
</dbReference>
<evidence type="ECO:0000256" key="7">
    <source>
        <dbReference type="ARBA" id="ARBA00023136"/>
    </source>
</evidence>
<feature type="region of interest" description="Disordered" evidence="8">
    <location>
        <begin position="1"/>
        <end position="26"/>
    </location>
</feature>
<accession>A0A1M7RLG6</accession>
<protein>
    <submittedName>
        <fullName evidence="10">Aerobic C4-dicarboxylate transport protein</fullName>
    </submittedName>
</protein>